<feature type="domain" description="Cathepsin propeptide inhibitor" evidence="2">
    <location>
        <begin position="21"/>
        <end position="80"/>
    </location>
</feature>
<evidence type="ECO:0000259" key="2">
    <source>
        <dbReference type="SMART" id="SM00848"/>
    </source>
</evidence>
<dbReference type="EMBL" id="SUNJ01005230">
    <property type="protein sequence ID" value="TPP63783.1"/>
    <property type="molecule type" value="Genomic_DNA"/>
</dbReference>
<dbReference type="Gene3D" id="3.90.70.10">
    <property type="entry name" value="Cysteine proteinases"/>
    <property type="match status" value="1"/>
</dbReference>
<reference evidence="3 4" key="1">
    <citation type="submission" date="2019-04" db="EMBL/GenBank/DDBJ databases">
        <title>Annotation for the trematode Fasciola gigantica.</title>
        <authorList>
            <person name="Choi Y.-J."/>
        </authorList>
    </citation>
    <scope>NUCLEOTIDE SEQUENCE [LARGE SCALE GENOMIC DNA]</scope>
    <source>
        <strain evidence="3">Uganda_cow_1</strain>
    </source>
</reference>
<dbReference type="InterPro" id="IPR038765">
    <property type="entry name" value="Papain-like_cys_pep_sf"/>
</dbReference>
<dbReference type="OrthoDB" id="6155065at2759"/>
<dbReference type="PANTHER" id="PTHR12411">
    <property type="entry name" value="CYSTEINE PROTEASE FAMILY C1-RELATED"/>
    <property type="match status" value="1"/>
</dbReference>
<comment type="caution">
    <text evidence="3">The sequence shown here is derived from an EMBL/GenBank/DDBJ whole genome shotgun (WGS) entry which is preliminary data.</text>
</comment>
<dbReference type="Pfam" id="PF08246">
    <property type="entry name" value="Inhibitor_I29"/>
    <property type="match status" value="1"/>
</dbReference>
<gene>
    <name evidence="3" type="ORF">FGIG_07790</name>
</gene>
<keyword evidence="4" id="KW-1185">Reference proteome</keyword>
<dbReference type="SUPFAM" id="SSF54001">
    <property type="entry name" value="Cysteine proteinases"/>
    <property type="match status" value="1"/>
</dbReference>
<feature type="chain" id="PRO_5021286984" evidence="1">
    <location>
        <begin position="16"/>
        <end position="131"/>
    </location>
</feature>
<accession>A0A504YRG1</accession>
<keyword evidence="1" id="KW-0732">Signal</keyword>
<evidence type="ECO:0000313" key="4">
    <source>
        <dbReference type="Proteomes" id="UP000316759"/>
    </source>
</evidence>
<evidence type="ECO:0000256" key="1">
    <source>
        <dbReference type="SAM" id="SignalP"/>
    </source>
</evidence>
<dbReference type="InterPro" id="IPR013128">
    <property type="entry name" value="Peptidase_C1A"/>
</dbReference>
<proteinExistence type="predicted"/>
<dbReference type="GO" id="GO:0008234">
    <property type="term" value="F:cysteine-type peptidase activity"/>
    <property type="evidence" value="ECO:0007669"/>
    <property type="project" value="InterPro"/>
</dbReference>
<organism evidence="3 4">
    <name type="scientific">Fasciola gigantica</name>
    <name type="common">Giant liver fluke</name>
    <dbReference type="NCBI Taxonomy" id="46835"/>
    <lineage>
        <taxon>Eukaryota</taxon>
        <taxon>Metazoa</taxon>
        <taxon>Spiralia</taxon>
        <taxon>Lophotrochozoa</taxon>
        <taxon>Platyhelminthes</taxon>
        <taxon>Trematoda</taxon>
        <taxon>Digenea</taxon>
        <taxon>Plagiorchiida</taxon>
        <taxon>Echinostomata</taxon>
        <taxon>Echinostomatoidea</taxon>
        <taxon>Fasciolidae</taxon>
        <taxon>Fasciola</taxon>
    </lineage>
</organism>
<dbReference type="STRING" id="46835.A0A504YRG1"/>
<protein>
    <submittedName>
        <fullName evidence="3">Cathepsin L4</fullName>
    </submittedName>
</protein>
<dbReference type="SMART" id="SM00848">
    <property type="entry name" value="Inhibitor_I29"/>
    <property type="match status" value="1"/>
</dbReference>
<sequence>MRLFILAVLLAGAFASNDDLWHEWKRKYNKEYNGADNEHRRNVWEKNVKHIQEHNLRHDLGLVTYTLGLNQFTDLTFEEFKAKYLVEMPPVSELLSNSISYDAKDGNVPASIDWRQYGYVTEVKDQVSIGL</sequence>
<feature type="signal peptide" evidence="1">
    <location>
        <begin position="1"/>
        <end position="15"/>
    </location>
</feature>
<dbReference type="InterPro" id="IPR013201">
    <property type="entry name" value="Prot_inhib_I29"/>
</dbReference>
<dbReference type="AlphaFoldDB" id="A0A504YRG1"/>
<dbReference type="Proteomes" id="UP000316759">
    <property type="component" value="Unassembled WGS sequence"/>
</dbReference>
<name>A0A504YRG1_FASGI</name>
<evidence type="ECO:0000313" key="3">
    <source>
        <dbReference type="EMBL" id="TPP63783.1"/>
    </source>
</evidence>